<comment type="caution">
    <text evidence="5">The sequence shown here is derived from an EMBL/GenBank/DDBJ whole genome shotgun (WGS) entry which is preliminary data.</text>
</comment>
<dbReference type="InterPro" id="IPR008920">
    <property type="entry name" value="TF_FadR/GntR_C"/>
</dbReference>
<keyword evidence="2" id="KW-0238">DNA-binding</keyword>
<dbReference type="PANTHER" id="PTHR43537">
    <property type="entry name" value="TRANSCRIPTIONAL REGULATOR, GNTR FAMILY"/>
    <property type="match status" value="1"/>
</dbReference>
<feature type="domain" description="HTH gntR-type" evidence="4">
    <location>
        <begin position="9"/>
        <end position="76"/>
    </location>
</feature>
<evidence type="ECO:0000313" key="6">
    <source>
        <dbReference type="Proteomes" id="UP000766595"/>
    </source>
</evidence>
<evidence type="ECO:0000259" key="4">
    <source>
        <dbReference type="PROSITE" id="PS50949"/>
    </source>
</evidence>
<evidence type="ECO:0000256" key="3">
    <source>
        <dbReference type="ARBA" id="ARBA00023163"/>
    </source>
</evidence>
<evidence type="ECO:0000313" key="5">
    <source>
        <dbReference type="EMBL" id="MBT9292116.1"/>
    </source>
</evidence>
<dbReference type="Gene3D" id="1.10.10.10">
    <property type="entry name" value="Winged helix-like DNA-binding domain superfamily/Winged helix DNA-binding domain"/>
    <property type="match status" value="1"/>
</dbReference>
<dbReference type="SMART" id="SM00895">
    <property type="entry name" value="FCD"/>
    <property type="match status" value="1"/>
</dbReference>
<proteinExistence type="predicted"/>
<dbReference type="SMART" id="SM00345">
    <property type="entry name" value="HTH_GNTR"/>
    <property type="match status" value="1"/>
</dbReference>
<dbReference type="InterPro" id="IPR011711">
    <property type="entry name" value="GntR_C"/>
</dbReference>
<dbReference type="Proteomes" id="UP000766595">
    <property type="component" value="Unassembled WGS sequence"/>
</dbReference>
<sequence length="234" mass="25567">MDLPAAPKGGLSGFVEATLKQRLMEGRLMPGERLVTRDLAARLGTSPTPVREALLKLVAGGALEMAPAQAFTVPVLTAREYAEMADIRRTVEGLAAERATAVMTPARLARLGEINEAHRAARRAHDVGEALRLNQAFRFTLYEAADMPNLIDIIERLWLRIGPSLNHLYPRPDEVDLGRHNYDDLLDALAARDAAAVRGAIERAIDAGTRILLANLEAASSKEPRRGPQPVHFF</sequence>
<accession>A0A947GEZ9</accession>
<evidence type="ECO:0000256" key="2">
    <source>
        <dbReference type="ARBA" id="ARBA00023125"/>
    </source>
</evidence>
<dbReference type="InterPro" id="IPR036390">
    <property type="entry name" value="WH_DNA-bd_sf"/>
</dbReference>
<organism evidence="5 6">
    <name type="scientific">Prosthecodimorpha staleyi</name>
    <dbReference type="NCBI Taxonomy" id="2840188"/>
    <lineage>
        <taxon>Bacteria</taxon>
        <taxon>Pseudomonadati</taxon>
        <taxon>Pseudomonadota</taxon>
        <taxon>Alphaproteobacteria</taxon>
        <taxon>Hyphomicrobiales</taxon>
        <taxon>Ancalomicrobiaceae</taxon>
        <taxon>Prosthecodimorpha</taxon>
    </lineage>
</organism>
<dbReference type="AlphaFoldDB" id="A0A947GEZ9"/>
<dbReference type="EMBL" id="JAHHZF010000012">
    <property type="protein sequence ID" value="MBT9292116.1"/>
    <property type="molecule type" value="Genomic_DNA"/>
</dbReference>
<keyword evidence="1" id="KW-0805">Transcription regulation</keyword>
<dbReference type="Pfam" id="PF00392">
    <property type="entry name" value="GntR"/>
    <property type="match status" value="1"/>
</dbReference>
<reference evidence="5 6" key="1">
    <citation type="submission" date="2021-06" db="EMBL/GenBank/DDBJ databases">
        <authorList>
            <person name="Grouzdev D.S."/>
            <person name="Koziaeva V."/>
        </authorList>
    </citation>
    <scope>NUCLEOTIDE SEQUENCE [LARGE SCALE GENOMIC DNA]</scope>
    <source>
        <strain evidence="5 6">22</strain>
    </source>
</reference>
<dbReference type="InterPro" id="IPR036388">
    <property type="entry name" value="WH-like_DNA-bd_sf"/>
</dbReference>
<protein>
    <submittedName>
        <fullName evidence="5">FCD domain-containing protein</fullName>
    </submittedName>
</protein>
<dbReference type="PANTHER" id="PTHR43537:SF39">
    <property type="entry name" value="HTH-TYPE TRANSCRIPTIONAL REGULATOR MCBR"/>
    <property type="match status" value="1"/>
</dbReference>
<dbReference type="SUPFAM" id="SSF48008">
    <property type="entry name" value="GntR ligand-binding domain-like"/>
    <property type="match status" value="1"/>
</dbReference>
<evidence type="ECO:0000256" key="1">
    <source>
        <dbReference type="ARBA" id="ARBA00023015"/>
    </source>
</evidence>
<name>A0A947GEZ9_9HYPH</name>
<dbReference type="SUPFAM" id="SSF46785">
    <property type="entry name" value="Winged helix' DNA-binding domain"/>
    <property type="match status" value="1"/>
</dbReference>
<dbReference type="GO" id="GO:0003700">
    <property type="term" value="F:DNA-binding transcription factor activity"/>
    <property type="evidence" value="ECO:0007669"/>
    <property type="project" value="InterPro"/>
</dbReference>
<dbReference type="InterPro" id="IPR000524">
    <property type="entry name" value="Tscrpt_reg_HTH_GntR"/>
</dbReference>
<dbReference type="GO" id="GO:0003677">
    <property type="term" value="F:DNA binding"/>
    <property type="evidence" value="ECO:0007669"/>
    <property type="project" value="UniProtKB-KW"/>
</dbReference>
<keyword evidence="3" id="KW-0804">Transcription</keyword>
<dbReference type="PROSITE" id="PS50949">
    <property type="entry name" value="HTH_GNTR"/>
    <property type="match status" value="1"/>
</dbReference>
<gene>
    <name evidence="5" type="ORF">KL771_21815</name>
</gene>
<dbReference type="Pfam" id="PF07729">
    <property type="entry name" value="FCD"/>
    <property type="match status" value="1"/>
</dbReference>
<dbReference type="RefSeq" id="WP_261970637.1">
    <property type="nucleotide sequence ID" value="NZ_JAHHZF010000012.1"/>
</dbReference>
<keyword evidence="6" id="KW-1185">Reference proteome</keyword>
<dbReference type="Gene3D" id="1.20.120.530">
    <property type="entry name" value="GntR ligand-binding domain-like"/>
    <property type="match status" value="1"/>
</dbReference>